<dbReference type="CDD" id="cd22157">
    <property type="entry name" value="F-box_AtFBW1-like"/>
    <property type="match status" value="1"/>
</dbReference>
<organism evidence="2 3">
    <name type="scientific">Trapa incisa</name>
    <dbReference type="NCBI Taxonomy" id="236973"/>
    <lineage>
        <taxon>Eukaryota</taxon>
        <taxon>Viridiplantae</taxon>
        <taxon>Streptophyta</taxon>
        <taxon>Embryophyta</taxon>
        <taxon>Tracheophyta</taxon>
        <taxon>Spermatophyta</taxon>
        <taxon>Magnoliopsida</taxon>
        <taxon>eudicotyledons</taxon>
        <taxon>Gunneridae</taxon>
        <taxon>Pentapetalae</taxon>
        <taxon>rosids</taxon>
        <taxon>malvids</taxon>
        <taxon>Myrtales</taxon>
        <taxon>Lythraceae</taxon>
        <taxon>Trapa</taxon>
    </lineage>
</organism>
<dbReference type="Pfam" id="PF00646">
    <property type="entry name" value="F-box"/>
    <property type="match status" value="1"/>
</dbReference>
<dbReference type="Pfam" id="PF08268">
    <property type="entry name" value="FBA_3"/>
    <property type="match status" value="1"/>
</dbReference>
<comment type="caution">
    <text evidence="2">The sequence shown here is derived from an EMBL/GenBank/DDBJ whole genome shotgun (WGS) entry which is preliminary data.</text>
</comment>
<dbReference type="AlphaFoldDB" id="A0AAN7JV05"/>
<feature type="domain" description="F-box" evidence="1">
    <location>
        <begin position="1"/>
        <end position="45"/>
    </location>
</feature>
<dbReference type="SMART" id="SM00256">
    <property type="entry name" value="FBOX"/>
    <property type="match status" value="1"/>
</dbReference>
<dbReference type="InterPro" id="IPR050796">
    <property type="entry name" value="SCF_F-box_component"/>
</dbReference>
<keyword evidence="3" id="KW-1185">Reference proteome</keyword>
<dbReference type="EMBL" id="JAXIOK010000014">
    <property type="protein sequence ID" value="KAK4755715.1"/>
    <property type="molecule type" value="Genomic_DNA"/>
</dbReference>
<evidence type="ECO:0000259" key="1">
    <source>
        <dbReference type="PROSITE" id="PS50181"/>
    </source>
</evidence>
<name>A0AAN7JV05_9MYRT</name>
<dbReference type="SUPFAM" id="SSF81383">
    <property type="entry name" value="F-box domain"/>
    <property type="match status" value="1"/>
</dbReference>
<dbReference type="PANTHER" id="PTHR31672">
    <property type="entry name" value="BNACNNG10540D PROTEIN"/>
    <property type="match status" value="1"/>
</dbReference>
<proteinExistence type="predicted"/>
<dbReference type="InterPro" id="IPR013187">
    <property type="entry name" value="F-box-assoc_dom_typ3"/>
</dbReference>
<dbReference type="InterPro" id="IPR017451">
    <property type="entry name" value="F-box-assoc_interact_dom"/>
</dbReference>
<dbReference type="Proteomes" id="UP001345219">
    <property type="component" value="Chromosome 8"/>
</dbReference>
<reference evidence="2 3" key="1">
    <citation type="journal article" date="2023" name="Hortic Res">
        <title>Pangenome of water caltrop reveals structural variations and asymmetric subgenome divergence after allopolyploidization.</title>
        <authorList>
            <person name="Zhang X."/>
            <person name="Chen Y."/>
            <person name="Wang L."/>
            <person name="Yuan Y."/>
            <person name="Fang M."/>
            <person name="Shi L."/>
            <person name="Lu R."/>
            <person name="Comes H.P."/>
            <person name="Ma Y."/>
            <person name="Chen Y."/>
            <person name="Huang G."/>
            <person name="Zhou Y."/>
            <person name="Zheng Z."/>
            <person name="Qiu Y."/>
        </authorList>
    </citation>
    <scope>NUCLEOTIDE SEQUENCE [LARGE SCALE GENOMIC DNA]</scope>
    <source>
        <tissue evidence="2">Roots</tissue>
    </source>
</reference>
<gene>
    <name evidence="2" type="ORF">SAY87_009472</name>
</gene>
<dbReference type="Gene3D" id="1.20.1280.50">
    <property type="match status" value="1"/>
</dbReference>
<protein>
    <recommendedName>
        <fullName evidence="1">F-box domain-containing protein</fullName>
    </recommendedName>
</protein>
<evidence type="ECO:0000313" key="2">
    <source>
        <dbReference type="EMBL" id="KAK4755715.1"/>
    </source>
</evidence>
<dbReference type="InterPro" id="IPR036047">
    <property type="entry name" value="F-box-like_dom_sf"/>
</dbReference>
<evidence type="ECO:0000313" key="3">
    <source>
        <dbReference type="Proteomes" id="UP001345219"/>
    </source>
</evidence>
<accession>A0AAN7JV05</accession>
<dbReference type="NCBIfam" id="TIGR01640">
    <property type="entry name" value="F_box_assoc_1"/>
    <property type="match status" value="1"/>
</dbReference>
<dbReference type="PANTHER" id="PTHR31672:SF10">
    <property type="entry name" value="F-BOX DOMAIN-CONTAINING PROTEIN"/>
    <property type="match status" value="1"/>
</dbReference>
<sequence length="384" mass="43928">MSAIEIPQDILTEILLRLPVKSLVRFRSVSGSWNSLITSQRFVTLHLKRSVESGNSFILHRNCLMSFSGKHHWHNSNTVYSDDVESLTKGHAVDFPMDKKYCNYRDVGACNGLICFSHHSAVDSTNSPEHIVLWNPSIRTCFLVPSWRLSSEWENYICTFGFGFDSYSNQFKVVKLSYSALQILHCSSAPKVEIFVLGTNEWRTVNTYVPFVIQKHSSRVYIHGAVHWIGQRSSNQARVIVVFDVHEEVFREFEIPSGIVQRGAELALRVYRDSLCLSKILSGDLSIWVMKEYGVKESWTKKLSIHNIDSRGFNLLLGFRKCGRMLFVKDFKNLVSYDPEEENCTVIDHIQWWPPVVGFLAAFHLVESLVLLDGADGREVQTES</sequence>
<dbReference type="PROSITE" id="PS50181">
    <property type="entry name" value="FBOX"/>
    <property type="match status" value="1"/>
</dbReference>
<dbReference type="InterPro" id="IPR001810">
    <property type="entry name" value="F-box_dom"/>
</dbReference>